<reference evidence="9 10" key="1">
    <citation type="journal article" date="2016" name="Nat. Commun.">
        <title>Thousands of microbial genomes shed light on interconnected biogeochemical processes in an aquifer system.</title>
        <authorList>
            <person name="Anantharaman K."/>
            <person name="Brown C.T."/>
            <person name="Hug L.A."/>
            <person name="Sharon I."/>
            <person name="Castelle C.J."/>
            <person name="Probst A.J."/>
            <person name="Thomas B.C."/>
            <person name="Singh A."/>
            <person name="Wilkins M.J."/>
            <person name="Karaoz U."/>
            <person name="Brodie E.L."/>
            <person name="Williams K.H."/>
            <person name="Hubbard S.S."/>
            <person name="Banfield J.F."/>
        </authorList>
    </citation>
    <scope>NUCLEOTIDE SEQUENCE [LARGE SCALE GENOMIC DNA]</scope>
</reference>
<proteinExistence type="predicted"/>
<feature type="transmembrane region" description="Helical" evidence="7">
    <location>
        <begin position="235"/>
        <end position="257"/>
    </location>
</feature>
<feature type="domain" description="Major facilitator superfamily (MFS) profile" evidence="8">
    <location>
        <begin position="25"/>
        <end position="468"/>
    </location>
</feature>
<dbReference type="InterPro" id="IPR036259">
    <property type="entry name" value="MFS_trans_sf"/>
</dbReference>
<keyword evidence="3" id="KW-1003">Cell membrane</keyword>
<feature type="non-terminal residue" evidence="9">
    <location>
        <position position="468"/>
    </location>
</feature>
<dbReference type="PROSITE" id="PS50850">
    <property type="entry name" value="MFS"/>
    <property type="match status" value="1"/>
</dbReference>
<dbReference type="InterPro" id="IPR004638">
    <property type="entry name" value="EmrB-like"/>
</dbReference>
<evidence type="ECO:0000256" key="1">
    <source>
        <dbReference type="ARBA" id="ARBA00004651"/>
    </source>
</evidence>
<dbReference type="EMBL" id="MELI01000009">
    <property type="protein sequence ID" value="OFW35735.1"/>
    <property type="molecule type" value="Genomic_DNA"/>
</dbReference>
<feature type="transmembrane region" description="Helical" evidence="7">
    <location>
        <begin position="91"/>
        <end position="110"/>
    </location>
</feature>
<dbReference type="AlphaFoldDB" id="A0A1F2UX71"/>
<evidence type="ECO:0000256" key="7">
    <source>
        <dbReference type="SAM" id="Phobius"/>
    </source>
</evidence>
<feature type="transmembrane region" description="Helical" evidence="7">
    <location>
        <begin position="314"/>
        <end position="331"/>
    </location>
</feature>
<feature type="transmembrane region" description="Helical" evidence="7">
    <location>
        <begin position="179"/>
        <end position="198"/>
    </location>
</feature>
<evidence type="ECO:0000256" key="5">
    <source>
        <dbReference type="ARBA" id="ARBA00022989"/>
    </source>
</evidence>
<dbReference type="PANTHER" id="PTHR42718">
    <property type="entry name" value="MAJOR FACILITATOR SUPERFAMILY MULTIDRUG TRANSPORTER MFSC"/>
    <property type="match status" value="1"/>
</dbReference>
<dbReference type="InterPro" id="IPR020846">
    <property type="entry name" value="MFS_dom"/>
</dbReference>
<comment type="caution">
    <text evidence="9">The sequence shown here is derived from an EMBL/GenBank/DDBJ whole genome shotgun (WGS) entry which is preliminary data.</text>
</comment>
<keyword evidence="4 7" id="KW-0812">Transmembrane</keyword>
<dbReference type="SUPFAM" id="SSF103473">
    <property type="entry name" value="MFS general substrate transporter"/>
    <property type="match status" value="2"/>
</dbReference>
<evidence type="ECO:0000313" key="9">
    <source>
        <dbReference type="EMBL" id="OFW35735.1"/>
    </source>
</evidence>
<dbReference type="GO" id="GO:0005886">
    <property type="term" value="C:plasma membrane"/>
    <property type="evidence" value="ECO:0007669"/>
    <property type="project" value="UniProtKB-SubCell"/>
</dbReference>
<feature type="transmembrane region" description="Helical" evidence="7">
    <location>
        <begin position="116"/>
        <end position="137"/>
    </location>
</feature>
<organism evidence="9 10">
    <name type="scientific">Candidatus Aquicultor primus</name>
    <dbReference type="NCBI Taxonomy" id="1797195"/>
    <lineage>
        <taxon>Bacteria</taxon>
        <taxon>Bacillati</taxon>
        <taxon>Actinomycetota</taxon>
        <taxon>Candidatus Aquicultoria</taxon>
        <taxon>Candidatus Aquicultorales</taxon>
        <taxon>Candidatus Aquicultoraceae</taxon>
        <taxon>Candidatus Aquicultor</taxon>
    </lineage>
</organism>
<feature type="transmembrane region" description="Helical" evidence="7">
    <location>
        <begin position="367"/>
        <end position="385"/>
    </location>
</feature>
<dbReference type="PRINTS" id="PR01036">
    <property type="entry name" value="TCRTETB"/>
</dbReference>
<feature type="transmembrane region" description="Helical" evidence="7">
    <location>
        <begin position="21"/>
        <end position="38"/>
    </location>
</feature>
<keyword evidence="6 7" id="KW-0472">Membrane</keyword>
<keyword evidence="5 7" id="KW-1133">Transmembrane helix</keyword>
<evidence type="ECO:0000256" key="4">
    <source>
        <dbReference type="ARBA" id="ARBA00022692"/>
    </source>
</evidence>
<dbReference type="Proteomes" id="UP000178086">
    <property type="component" value="Unassembled WGS sequence"/>
</dbReference>
<dbReference type="NCBIfam" id="TIGR00711">
    <property type="entry name" value="efflux_EmrB"/>
    <property type="match status" value="1"/>
</dbReference>
<feature type="transmembrane region" description="Helical" evidence="7">
    <location>
        <begin position="149"/>
        <end position="173"/>
    </location>
</feature>
<dbReference type="GO" id="GO:0022857">
    <property type="term" value="F:transmembrane transporter activity"/>
    <property type="evidence" value="ECO:0007669"/>
    <property type="project" value="InterPro"/>
</dbReference>
<dbReference type="Pfam" id="PF07690">
    <property type="entry name" value="MFS_1"/>
    <property type="match status" value="2"/>
</dbReference>
<feature type="transmembrane region" description="Helical" evidence="7">
    <location>
        <begin position="210"/>
        <end position="229"/>
    </location>
</feature>
<dbReference type="CDD" id="cd17321">
    <property type="entry name" value="MFS_MMR_MDR_like"/>
    <property type="match status" value="1"/>
</dbReference>
<feature type="transmembrane region" description="Helical" evidence="7">
    <location>
        <begin position="415"/>
        <end position="432"/>
    </location>
</feature>
<feature type="transmembrane region" description="Helical" evidence="7">
    <location>
        <begin position="444"/>
        <end position="465"/>
    </location>
</feature>
<feature type="transmembrane region" description="Helical" evidence="7">
    <location>
        <begin position="58"/>
        <end position="79"/>
    </location>
</feature>
<sequence length="468" mass="49123">MSESQPNSQAQAQASLTQGNYRWYVLAVIFVGTFMGPLDSSIVNIALPVIAKEFGVGITTIEWVVMAYLLTTSSLLLSVGRIGDMIGHKRVYIFGFIAFTAASALCGFAGSIEQLIGFRALQAIGATSLFASAPAIITDVFPPHERGKALGTIGTSVAIGLTAGPFLGGLIIGALDWRWIFFINIPIGIIVVMLALAIIRESRAETGKRFDILGAATGFGALFSILLSLSMGNTWGWGSVLTIGLFLTSAVFATLFIRTERRVSDPMLDLALFHNRLFAAANISALINYIALFVVLILIPFYLFDIFKETPQRAGIVLMSVPLLMGIAAPISGTISDKIGSRLLSSLGLGITAVALYGLTWTSPETGVFLVAALLSLIGLGSGLFQAPNSNAIMGIVPRNRLGIAAAMQATMRNVGMVLGVAMSGAIVATIAPKGHTDPNLLSAIHTAFKAGAIMAALGVVTSLVRGS</sequence>
<feature type="transmembrane region" description="Helical" evidence="7">
    <location>
        <begin position="343"/>
        <end position="361"/>
    </location>
</feature>
<dbReference type="Gene3D" id="1.20.1250.20">
    <property type="entry name" value="MFS general substrate transporter like domains"/>
    <property type="match status" value="1"/>
</dbReference>
<evidence type="ECO:0000259" key="8">
    <source>
        <dbReference type="PROSITE" id="PS50850"/>
    </source>
</evidence>
<dbReference type="InterPro" id="IPR011701">
    <property type="entry name" value="MFS"/>
</dbReference>
<dbReference type="PANTHER" id="PTHR42718:SF46">
    <property type="entry name" value="BLR6921 PROTEIN"/>
    <property type="match status" value="1"/>
</dbReference>
<keyword evidence="2" id="KW-0813">Transport</keyword>
<evidence type="ECO:0000256" key="6">
    <source>
        <dbReference type="ARBA" id="ARBA00023136"/>
    </source>
</evidence>
<feature type="transmembrane region" description="Helical" evidence="7">
    <location>
        <begin position="277"/>
        <end position="302"/>
    </location>
</feature>
<accession>A0A1F2UX71</accession>
<evidence type="ECO:0000256" key="3">
    <source>
        <dbReference type="ARBA" id="ARBA00022475"/>
    </source>
</evidence>
<evidence type="ECO:0000256" key="2">
    <source>
        <dbReference type="ARBA" id="ARBA00022448"/>
    </source>
</evidence>
<comment type="subcellular location">
    <subcellularLocation>
        <location evidence="1">Cell membrane</location>
        <topology evidence="1">Multi-pass membrane protein</topology>
    </subcellularLocation>
</comment>
<protein>
    <recommendedName>
        <fullName evidence="8">Major facilitator superfamily (MFS) profile domain-containing protein</fullName>
    </recommendedName>
</protein>
<evidence type="ECO:0000313" key="10">
    <source>
        <dbReference type="Proteomes" id="UP000178086"/>
    </source>
</evidence>
<name>A0A1F2UX71_9ACTN</name>
<dbReference type="Gene3D" id="1.20.1720.10">
    <property type="entry name" value="Multidrug resistance protein D"/>
    <property type="match status" value="1"/>
</dbReference>
<gene>
    <name evidence="9" type="ORF">A2074_07075</name>
</gene>